<evidence type="ECO:0008006" key="4">
    <source>
        <dbReference type="Google" id="ProtNLM"/>
    </source>
</evidence>
<dbReference type="AlphaFoldDB" id="A0A1V2IDY0"/>
<name>A0A1V2IDY0_9ACTN</name>
<organism evidence="2 3">
    <name type="scientific">Pseudofrankia asymbiotica</name>
    <dbReference type="NCBI Taxonomy" id="1834516"/>
    <lineage>
        <taxon>Bacteria</taxon>
        <taxon>Bacillati</taxon>
        <taxon>Actinomycetota</taxon>
        <taxon>Actinomycetes</taxon>
        <taxon>Frankiales</taxon>
        <taxon>Frankiaceae</taxon>
        <taxon>Pseudofrankia</taxon>
    </lineage>
</organism>
<reference evidence="3" key="1">
    <citation type="submission" date="2016-10" db="EMBL/GenBank/DDBJ databases">
        <title>Frankia sp. NRRL B-16386 Genome sequencing.</title>
        <authorList>
            <person name="Ghodhbane-Gtari F."/>
            <person name="Swanson E."/>
            <person name="Gueddou A."/>
            <person name="Hezbri K."/>
            <person name="Ktari K."/>
            <person name="Nouioui I."/>
            <person name="Morris K."/>
            <person name="Simpson S."/>
            <person name="Abebe-Akele F."/>
            <person name="Thomas K."/>
            <person name="Gtari M."/>
            <person name="Tisa L.S."/>
        </authorList>
    </citation>
    <scope>NUCLEOTIDE SEQUENCE [LARGE SCALE GENOMIC DNA]</scope>
    <source>
        <strain evidence="3">NRRL B-16386</strain>
    </source>
</reference>
<protein>
    <recommendedName>
        <fullName evidence="4">YndJ-like protein</fullName>
    </recommendedName>
</protein>
<sequence>MEESGTADKRGSLGLAGVIGAVAGLSLTTRWGVVPMVVAAALCGLSVTASEAVARARQRPGQIPALWSRIVMSAAIAAPLAWALGAVTGAGPIVVGLVIGGLAGALGLRPQKVALGPLVGLAVGCGCWLLWGEVPAAIVGAAAVLVFRTASAGIFRDPQVAMLAERVSAEDLPFVVPLVARTRYVGTDYVRDLAEVLGGDYQAAASDIGIVASLDDLAGPEFDPAAVDPLVREFYEHTTRFTLDIVPRWRLWVRPGYLLYRTLLARPLGQANVPMNQREAQRGVRSRIDTISRAGDGAVSVRGWIRSYVADDEPLFVGIYTTYRRDDRGYVSVGFPLPQASFTATLAPSARAGGGLVLSSRGDLEQPGHYLTYVDADTKELTAAVVHGFAEQLDVHVQDGELRAEHEFWVFGLQFLVLHYTIRRKAAEPD</sequence>
<keyword evidence="1" id="KW-0812">Transmembrane</keyword>
<gene>
    <name evidence="2" type="ORF">BL253_10595</name>
</gene>
<feature type="transmembrane region" description="Helical" evidence="1">
    <location>
        <begin position="90"/>
        <end position="108"/>
    </location>
</feature>
<feature type="transmembrane region" description="Helical" evidence="1">
    <location>
        <begin position="12"/>
        <end position="28"/>
    </location>
</feature>
<evidence type="ECO:0000313" key="2">
    <source>
        <dbReference type="EMBL" id="ONH31327.1"/>
    </source>
</evidence>
<evidence type="ECO:0000256" key="1">
    <source>
        <dbReference type="SAM" id="Phobius"/>
    </source>
</evidence>
<keyword evidence="3" id="KW-1185">Reference proteome</keyword>
<keyword evidence="1" id="KW-1133">Transmembrane helix</keyword>
<feature type="transmembrane region" description="Helical" evidence="1">
    <location>
        <begin position="113"/>
        <end position="131"/>
    </location>
</feature>
<keyword evidence="1" id="KW-0472">Membrane</keyword>
<accession>A0A1V2IDY0</accession>
<dbReference type="EMBL" id="MOMC01000017">
    <property type="protein sequence ID" value="ONH31327.1"/>
    <property type="molecule type" value="Genomic_DNA"/>
</dbReference>
<dbReference type="STRING" id="1834516.BL253_10595"/>
<proteinExistence type="predicted"/>
<comment type="caution">
    <text evidence="2">The sequence shown here is derived from an EMBL/GenBank/DDBJ whole genome shotgun (WGS) entry which is preliminary data.</text>
</comment>
<evidence type="ECO:0000313" key="3">
    <source>
        <dbReference type="Proteomes" id="UP000188929"/>
    </source>
</evidence>
<dbReference type="Proteomes" id="UP000188929">
    <property type="component" value="Unassembled WGS sequence"/>
</dbReference>